<reference evidence="8" key="1">
    <citation type="submission" date="2016-10" db="EMBL/GenBank/DDBJ databases">
        <authorList>
            <person name="Varghese N."/>
            <person name="Submissions S."/>
        </authorList>
    </citation>
    <scope>NUCLEOTIDE SEQUENCE [LARGE SCALE GENOMIC DNA]</scope>
    <source>
        <strain evidence="8">ATCC 700379</strain>
    </source>
</reference>
<keyword evidence="4" id="KW-0274">FAD</keyword>
<dbReference type="STRING" id="269670.SAMN02982927_01248"/>
<dbReference type="GO" id="GO:0019646">
    <property type="term" value="P:aerobic electron transport chain"/>
    <property type="evidence" value="ECO:0007669"/>
    <property type="project" value="TreeGrafter"/>
</dbReference>
<feature type="domain" description="FAD/NAD(P)-binding" evidence="6">
    <location>
        <begin position="7"/>
        <end position="322"/>
    </location>
</feature>
<dbReference type="SUPFAM" id="SSF51905">
    <property type="entry name" value="FAD/NAD(P)-binding domain"/>
    <property type="match status" value="1"/>
</dbReference>
<dbReference type="GO" id="GO:0003955">
    <property type="term" value="F:NAD(P)H dehydrogenase (quinone) activity"/>
    <property type="evidence" value="ECO:0007669"/>
    <property type="project" value="TreeGrafter"/>
</dbReference>
<evidence type="ECO:0000259" key="6">
    <source>
        <dbReference type="Pfam" id="PF07992"/>
    </source>
</evidence>
<dbReference type="Proteomes" id="UP000198752">
    <property type="component" value="Unassembled WGS sequence"/>
</dbReference>
<dbReference type="OrthoDB" id="9781621at2"/>
<dbReference type="InterPro" id="IPR036188">
    <property type="entry name" value="FAD/NAD-bd_sf"/>
</dbReference>
<evidence type="ECO:0000256" key="3">
    <source>
        <dbReference type="ARBA" id="ARBA00022630"/>
    </source>
</evidence>
<dbReference type="PANTHER" id="PTHR42913">
    <property type="entry name" value="APOPTOSIS-INDUCING FACTOR 1"/>
    <property type="match status" value="1"/>
</dbReference>
<keyword evidence="8" id="KW-1185">Reference proteome</keyword>
<comment type="similarity">
    <text evidence="2">Belongs to the NADH dehydrogenase family.</text>
</comment>
<protein>
    <submittedName>
        <fullName evidence="7">NADH dehydrogenase</fullName>
    </submittedName>
</protein>
<name>A0A1I2QIJ8_9BACL</name>
<dbReference type="Gene3D" id="3.50.50.100">
    <property type="match status" value="1"/>
</dbReference>
<evidence type="ECO:0000256" key="2">
    <source>
        <dbReference type="ARBA" id="ARBA00005272"/>
    </source>
</evidence>
<dbReference type="AlphaFoldDB" id="A0A1I2QIJ8"/>
<evidence type="ECO:0000313" key="7">
    <source>
        <dbReference type="EMBL" id="SFG28425.1"/>
    </source>
</evidence>
<dbReference type="EMBL" id="FOOY01000007">
    <property type="protein sequence ID" value="SFG28425.1"/>
    <property type="molecule type" value="Genomic_DNA"/>
</dbReference>
<dbReference type="InterPro" id="IPR051169">
    <property type="entry name" value="NADH-Q_oxidoreductase"/>
</dbReference>
<evidence type="ECO:0000256" key="1">
    <source>
        <dbReference type="ARBA" id="ARBA00001974"/>
    </source>
</evidence>
<organism evidence="7 8">
    <name type="scientific">Sporolactobacillus nakayamae</name>
    <dbReference type="NCBI Taxonomy" id="269670"/>
    <lineage>
        <taxon>Bacteria</taxon>
        <taxon>Bacillati</taxon>
        <taxon>Bacillota</taxon>
        <taxon>Bacilli</taxon>
        <taxon>Bacillales</taxon>
        <taxon>Sporolactobacillaceae</taxon>
        <taxon>Sporolactobacillus</taxon>
    </lineage>
</organism>
<keyword evidence="3" id="KW-0285">Flavoprotein</keyword>
<comment type="cofactor">
    <cofactor evidence="1">
        <name>FAD</name>
        <dbReference type="ChEBI" id="CHEBI:57692"/>
    </cofactor>
</comment>
<gene>
    <name evidence="7" type="ORF">SAMN02982927_01248</name>
</gene>
<accession>A0A1I2QIJ8</accession>
<sequence>MILDRKRIVILGAGYGGLRALKKLQKMKPDAELFLIDKNDYHCETTSLHEVAAGTADAEEICYSLNLVIDRKRTTFIQDTVMRVDRKFKRVILKEHEPIAYDYLLISLGFEPEYFGIAGMDHYGLSISDIPSVTRIRAHIEGEFKKWTNDHRPEHLIIAVGGAGFTSFEFLGELTHRIPKLIERYQVDRQLVRVICIEPTSDALPMFNRHLAEYGAHKLSDRGVAFVIGRVSGIDGEQIYYKADNQEHTLRAGTFIWTGGVSGSSVVIESGFDQRRGRVMVTDDLSVADDATILIIGDCSAVIDPESGRPYPTTAQIAMQQADCAAYNLNAMLDGRPTKPFVFKFMGTVCSLGRDDAVGEIMGRDLKGRPASIMKKVIENRSLAKIGGVETMIKKGRFSLSK</sequence>
<evidence type="ECO:0000256" key="4">
    <source>
        <dbReference type="ARBA" id="ARBA00022827"/>
    </source>
</evidence>
<evidence type="ECO:0000313" key="8">
    <source>
        <dbReference type="Proteomes" id="UP000198752"/>
    </source>
</evidence>
<dbReference type="InterPro" id="IPR023753">
    <property type="entry name" value="FAD/NAD-binding_dom"/>
</dbReference>
<keyword evidence="5" id="KW-0560">Oxidoreductase</keyword>
<proteinExistence type="inferred from homology"/>
<dbReference type="Pfam" id="PF07992">
    <property type="entry name" value="Pyr_redox_2"/>
    <property type="match status" value="1"/>
</dbReference>
<dbReference type="PANTHER" id="PTHR42913:SF3">
    <property type="entry name" value="64 KDA MITOCHONDRIAL NADH DEHYDROGENASE (EUROFUNG)"/>
    <property type="match status" value="1"/>
</dbReference>
<evidence type="ECO:0000256" key="5">
    <source>
        <dbReference type="ARBA" id="ARBA00023002"/>
    </source>
</evidence>